<dbReference type="Ensembl" id="ENSPSTT00000024892.1">
    <property type="protein sequence ID" value="ENSPSTP00000023660.1"/>
    <property type="gene ID" value="ENSPSTG00000017436.1"/>
</dbReference>
<dbReference type="InterPro" id="IPR052011">
    <property type="entry name" value="CENP-NAC/CAD_complex"/>
</dbReference>
<name>A0A8C9G105_PAVCR</name>
<reference evidence="1" key="1">
    <citation type="submission" date="2025-08" db="UniProtKB">
        <authorList>
            <consortium name="Ensembl"/>
        </authorList>
    </citation>
    <scope>IDENTIFICATION</scope>
</reference>
<proteinExistence type="predicted"/>
<evidence type="ECO:0000313" key="1">
    <source>
        <dbReference type="Ensembl" id="ENSPSTP00000023660.1"/>
    </source>
</evidence>
<reference evidence="1" key="2">
    <citation type="submission" date="2025-09" db="UniProtKB">
        <authorList>
            <consortium name="Ensembl"/>
        </authorList>
    </citation>
    <scope>IDENTIFICATION</scope>
</reference>
<protein>
    <submittedName>
        <fullName evidence="1">Uncharacterized protein</fullName>
    </submittedName>
</protein>
<dbReference type="PANTHER" id="PTHR46790">
    <property type="entry name" value="CENTROMERE PROTEIN N"/>
    <property type="match status" value="1"/>
</dbReference>
<organism evidence="1 2">
    <name type="scientific">Pavo cristatus</name>
    <name type="common">Indian peafowl</name>
    <name type="synonym">Blue peafowl</name>
    <dbReference type="NCBI Taxonomy" id="9049"/>
    <lineage>
        <taxon>Eukaryota</taxon>
        <taxon>Metazoa</taxon>
        <taxon>Chordata</taxon>
        <taxon>Craniata</taxon>
        <taxon>Vertebrata</taxon>
        <taxon>Euteleostomi</taxon>
        <taxon>Archelosauria</taxon>
        <taxon>Archosauria</taxon>
        <taxon>Dinosauria</taxon>
        <taxon>Saurischia</taxon>
        <taxon>Theropoda</taxon>
        <taxon>Coelurosauria</taxon>
        <taxon>Aves</taxon>
        <taxon>Neognathae</taxon>
        <taxon>Galloanserae</taxon>
        <taxon>Galliformes</taxon>
        <taxon>Phasianidae</taxon>
        <taxon>Phasianinae</taxon>
        <taxon>Pavo</taxon>
    </lineage>
</organism>
<keyword evidence="2" id="KW-1185">Reference proteome</keyword>
<dbReference type="AlphaFoldDB" id="A0A8C9G105"/>
<evidence type="ECO:0000313" key="2">
    <source>
        <dbReference type="Proteomes" id="UP000694428"/>
    </source>
</evidence>
<sequence>MDEVVVEYIRRTVLKIPRDEIMSVLQKWGFLSEAQLQTINFRQTKETSPVGIAPSCPSSRSIWTLLLDIWSHFG</sequence>
<dbReference type="GO" id="GO:0005654">
    <property type="term" value="C:nucleoplasm"/>
    <property type="evidence" value="ECO:0007669"/>
    <property type="project" value="TreeGrafter"/>
</dbReference>
<dbReference type="Proteomes" id="UP000694428">
    <property type="component" value="Unplaced"/>
</dbReference>
<accession>A0A8C9G105</accession>
<dbReference type="PANTHER" id="PTHR46790:SF1">
    <property type="entry name" value="CENTROMERE PROTEIN N"/>
    <property type="match status" value="1"/>
</dbReference>